<protein>
    <submittedName>
        <fullName evidence="3">Inosine-uridine nucleoside N-ribohydrolase</fullName>
    </submittedName>
</protein>
<evidence type="ECO:0000313" key="3">
    <source>
        <dbReference type="EMBL" id="MBP2415797.1"/>
    </source>
</evidence>
<keyword evidence="4" id="KW-1185">Reference proteome</keyword>
<dbReference type="SUPFAM" id="SSF53590">
    <property type="entry name" value="Nucleoside hydrolase"/>
    <property type="match status" value="1"/>
</dbReference>
<dbReference type="InterPro" id="IPR036452">
    <property type="entry name" value="Ribo_hydro-like"/>
</dbReference>
<reference evidence="3 4" key="1">
    <citation type="submission" date="2021-03" db="EMBL/GenBank/DDBJ databases">
        <title>Sequencing the genomes of 1000 actinobacteria strains.</title>
        <authorList>
            <person name="Klenk H.-P."/>
        </authorList>
    </citation>
    <scope>NUCLEOTIDE SEQUENCE [LARGE SCALE GENOMIC DNA]</scope>
    <source>
        <strain evidence="3 4">DSM 12936</strain>
    </source>
</reference>
<comment type="caution">
    <text evidence="3">The sequence shown here is derived from an EMBL/GenBank/DDBJ whole genome shotgun (WGS) entry which is preliminary data.</text>
</comment>
<proteinExistence type="predicted"/>
<dbReference type="EMBL" id="JAGIOB010000001">
    <property type="protein sequence ID" value="MBP2415797.1"/>
    <property type="molecule type" value="Genomic_DNA"/>
</dbReference>
<sequence>MPPPLQLPVVPRMRVVVDNDFSGDPDGLVQLAHHALSPSVDLRGVIGSHLSPGDPFDPSDATADHAAAAAREVLALAGREDVPVVAGSNRALVDERTPRPSAGVELLLAEARRTDTDLPLYLACGAGLTEVASAWLTDPAALERATLVWIGGPEHPDLAEAPPGASEVEYNLAIDLRAAQVVFGASAVPVWQVPRDRYRQTLASAAELLTRVAPHGALGAHLAAAVLGVGEQAASRGVLLGETYALGDSPLVLLTALQSAFQPDPSSSRSATRPTPRIDGRGQYVERPDGRPLRVFTDLDVRLMLEDLYAKLQLPAEA</sequence>
<dbReference type="Gene3D" id="3.90.245.10">
    <property type="entry name" value="Ribonucleoside hydrolase-like"/>
    <property type="match status" value="1"/>
</dbReference>
<dbReference type="Proteomes" id="UP000758168">
    <property type="component" value="Unassembled WGS sequence"/>
</dbReference>
<feature type="compositionally biased region" description="Low complexity" evidence="1">
    <location>
        <begin position="263"/>
        <end position="275"/>
    </location>
</feature>
<organism evidence="3 4">
    <name type="scientific">Microlunatus capsulatus</name>
    <dbReference type="NCBI Taxonomy" id="99117"/>
    <lineage>
        <taxon>Bacteria</taxon>
        <taxon>Bacillati</taxon>
        <taxon>Actinomycetota</taxon>
        <taxon>Actinomycetes</taxon>
        <taxon>Propionibacteriales</taxon>
        <taxon>Propionibacteriaceae</taxon>
        <taxon>Microlunatus</taxon>
    </lineage>
</organism>
<accession>A0ABS4Z504</accession>
<name>A0ABS4Z504_9ACTN</name>
<evidence type="ECO:0000259" key="2">
    <source>
        <dbReference type="Pfam" id="PF01156"/>
    </source>
</evidence>
<dbReference type="RefSeq" id="WP_210053055.1">
    <property type="nucleotide sequence ID" value="NZ_BAAAMH010000023.1"/>
</dbReference>
<dbReference type="Pfam" id="PF01156">
    <property type="entry name" value="IU_nuc_hydro"/>
    <property type="match status" value="1"/>
</dbReference>
<feature type="compositionally biased region" description="Basic and acidic residues" evidence="1">
    <location>
        <begin position="276"/>
        <end position="286"/>
    </location>
</feature>
<evidence type="ECO:0000256" key="1">
    <source>
        <dbReference type="SAM" id="MobiDB-lite"/>
    </source>
</evidence>
<feature type="domain" description="Inosine/uridine-preferring nucleoside hydrolase" evidence="2">
    <location>
        <begin position="15"/>
        <end position="219"/>
    </location>
</feature>
<feature type="region of interest" description="Disordered" evidence="1">
    <location>
        <begin position="262"/>
        <end position="286"/>
    </location>
</feature>
<evidence type="ECO:0000313" key="4">
    <source>
        <dbReference type="Proteomes" id="UP000758168"/>
    </source>
</evidence>
<dbReference type="InterPro" id="IPR001910">
    <property type="entry name" value="Inosine/uridine_hydrolase_dom"/>
</dbReference>
<gene>
    <name evidence="3" type="ORF">JOF54_000719</name>
</gene>